<feature type="chain" id="PRO_5046213572" description="Acid shock protein" evidence="2">
    <location>
        <begin position="22"/>
        <end position="70"/>
    </location>
</feature>
<evidence type="ECO:0000313" key="3">
    <source>
        <dbReference type="EMBL" id="WZV96278.1"/>
    </source>
</evidence>
<accession>A0ABZ3AZP5</accession>
<reference evidence="3 4" key="1">
    <citation type="submission" date="2024-04" db="EMBL/GenBank/DDBJ databases">
        <title>Kosakonia calanthae sp. nov., a halophilic bacterium isolated from leaves of Calanthe tiplacata.</title>
        <authorList>
            <person name="Wu P."/>
        </authorList>
    </citation>
    <scope>NUCLEOTIDE SEQUENCE [LARGE SCALE GENOMIC DNA]</scope>
    <source>
        <strain evidence="3 4">BYX6</strain>
    </source>
</reference>
<feature type="compositionally biased region" description="Basic and acidic residues" evidence="1">
    <location>
        <begin position="60"/>
        <end position="70"/>
    </location>
</feature>
<keyword evidence="4" id="KW-1185">Reference proteome</keyword>
<feature type="signal peptide" evidence="2">
    <location>
        <begin position="1"/>
        <end position="21"/>
    </location>
</feature>
<evidence type="ECO:0000256" key="2">
    <source>
        <dbReference type="SAM" id="SignalP"/>
    </source>
</evidence>
<dbReference type="EMBL" id="CP151800">
    <property type="protein sequence ID" value="WZV96278.1"/>
    <property type="molecule type" value="Genomic_DNA"/>
</dbReference>
<feature type="region of interest" description="Disordered" evidence="1">
    <location>
        <begin position="22"/>
        <end position="70"/>
    </location>
</feature>
<protein>
    <recommendedName>
        <fullName evidence="5">Acid shock protein</fullName>
    </recommendedName>
</protein>
<name>A0ABZ3AZP5_9ENTR</name>
<proteinExistence type="predicted"/>
<dbReference type="Proteomes" id="UP001466893">
    <property type="component" value="Chromosome"/>
</dbReference>
<gene>
    <name evidence="3" type="ORF">AAEY27_11270</name>
</gene>
<evidence type="ECO:0000313" key="4">
    <source>
        <dbReference type="Proteomes" id="UP001466893"/>
    </source>
</evidence>
<sequence>MKKSALMFAILAVSFSSMVFADDHPPVPAEKYPTSQHHKKDKKPPRDVPPPKHKHHKHDDKKPPLPDDHR</sequence>
<organism evidence="3 4">
    <name type="scientific">Kosakonia calanthes</name>
    <dbReference type="NCBI Taxonomy" id="3139408"/>
    <lineage>
        <taxon>Bacteria</taxon>
        <taxon>Pseudomonadati</taxon>
        <taxon>Pseudomonadota</taxon>
        <taxon>Gammaproteobacteria</taxon>
        <taxon>Enterobacterales</taxon>
        <taxon>Enterobacteriaceae</taxon>
        <taxon>Kosakonia</taxon>
    </lineage>
</organism>
<keyword evidence="2" id="KW-0732">Signal</keyword>
<dbReference type="RefSeq" id="WP_342320594.1">
    <property type="nucleotide sequence ID" value="NZ_CP151800.1"/>
</dbReference>
<evidence type="ECO:0000256" key="1">
    <source>
        <dbReference type="SAM" id="MobiDB-lite"/>
    </source>
</evidence>
<evidence type="ECO:0008006" key="5">
    <source>
        <dbReference type="Google" id="ProtNLM"/>
    </source>
</evidence>